<dbReference type="GO" id="GO:0003729">
    <property type="term" value="F:mRNA binding"/>
    <property type="evidence" value="ECO:0007669"/>
    <property type="project" value="TreeGrafter"/>
</dbReference>
<name>A0AAW0W1Z1_CHEQU</name>
<protein>
    <recommendedName>
        <fullName evidence="3">LsmAD domain-containing protein</fullName>
    </recommendedName>
</protein>
<evidence type="ECO:0000313" key="5">
    <source>
        <dbReference type="Proteomes" id="UP001445076"/>
    </source>
</evidence>
<evidence type="ECO:0000256" key="1">
    <source>
        <dbReference type="ARBA" id="ARBA00007503"/>
    </source>
</evidence>
<feature type="compositionally biased region" description="Low complexity" evidence="2">
    <location>
        <begin position="428"/>
        <end position="441"/>
    </location>
</feature>
<evidence type="ECO:0000259" key="3">
    <source>
        <dbReference type="SMART" id="SM01272"/>
    </source>
</evidence>
<dbReference type="PANTHER" id="PTHR12854:SF7">
    <property type="entry name" value="ATAXIN-2 HOMOLOG"/>
    <property type="match status" value="1"/>
</dbReference>
<proteinExistence type="inferred from homology"/>
<gene>
    <name evidence="4" type="ORF">OTU49_011472</name>
</gene>
<feature type="region of interest" description="Disordered" evidence="2">
    <location>
        <begin position="1"/>
        <end position="25"/>
    </location>
</feature>
<feature type="region of interest" description="Disordered" evidence="2">
    <location>
        <begin position="185"/>
        <end position="483"/>
    </location>
</feature>
<dbReference type="PANTHER" id="PTHR12854">
    <property type="entry name" value="ATAXIN 2-RELATED"/>
    <property type="match status" value="1"/>
</dbReference>
<feature type="compositionally biased region" description="Pro residues" evidence="2">
    <location>
        <begin position="320"/>
        <end position="340"/>
    </location>
</feature>
<comment type="similarity">
    <text evidence="1">Belongs to the ataxin-2 family.</text>
</comment>
<dbReference type="Proteomes" id="UP001445076">
    <property type="component" value="Unassembled WGS sequence"/>
</dbReference>
<feature type="compositionally biased region" description="Low complexity" evidence="2">
    <location>
        <begin position="287"/>
        <end position="310"/>
    </location>
</feature>
<dbReference type="Pfam" id="PF14438">
    <property type="entry name" value="SM-ATX"/>
    <property type="match status" value="1"/>
</dbReference>
<dbReference type="SMART" id="SM01272">
    <property type="entry name" value="LsmAD"/>
    <property type="match status" value="1"/>
</dbReference>
<feature type="compositionally biased region" description="Basic and acidic residues" evidence="2">
    <location>
        <begin position="445"/>
        <end position="483"/>
    </location>
</feature>
<sequence>MNTRPRKTRSTSARGGRGKGAERQVPADGVYTNHRFMQSVGALVGLPVRIQTKTNDVIEGVFTTFSSNFDLVLDMAHPVPRGETAIINPETIKRKIIFTAADIVTIKVANVDLEYATREGFAVDQVISRYNGQVVEKALEPWQGDPASEDSLVLGEESSNGWDVDDMFRKNEEKYGVTTSYTPEMEGYTTPLNKRNTAEYREREEKASRIAAEILKSPSSNAQSELENGDEEDKYSAVLRPGEQAAGGMAGGKYIPPMLRNKTKNGGKLQRSTPPPMGPRYNSHGGSNPAASTSPSYPAPPQASSASHSPVGGLAGASPTYPPQQQPSLPSPHTPSPASHPPLHRNNSQGAHHTHNPDTKVNGDAKGSYDRRSHEGSMNESSREGRHNSNNNKLDMHNRQHHGPPHGDGPHPTQTQQKPMQQKPPPQQQHQQGQHMGHMPPIGQGDHRKAEPREQREPRKQHRMKEEHFADLRKFGEDFKLSD</sequence>
<feature type="compositionally biased region" description="Polar residues" evidence="2">
    <location>
        <begin position="217"/>
        <end position="226"/>
    </location>
</feature>
<organism evidence="4 5">
    <name type="scientific">Cherax quadricarinatus</name>
    <name type="common">Australian red claw crayfish</name>
    <dbReference type="NCBI Taxonomy" id="27406"/>
    <lineage>
        <taxon>Eukaryota</taxon>
        <taxon>Metazoa</taxon>
        <taxon>Ecdysozoa</taxon>
        <taxon>Arthropoda</taxon>
        <taxon>Crustacea</taxon>
        <taxon>Multicrustacea</taxon>
        <taxon>Malacostraca</taxon>
        <taxon>Eumalacostraca</taxon>
        <taxon>Eucarida</taxon>
        <taxon>Decapoda</taxon>
        <taxon>Pleocyemata</taxon>
        <taxon>Astacidea</taxon>
        <taxon>Parastacoidea</taxon>
        <taxon>Parastacidae</taxon>
        <taxon>Cherax</taxon>
    </lineage>
</organism>
<feature type="compositionally biased region" description="Low complexity" evidence="2">
    <location>
        <begin position="410"/>
        <end position="421"/>
    </location>
</feature>
<reference evidence="4 5" key="1">
    <citation type="journal article" date="2024" name="BMC Genomics">
        <title>Genome assembly of redclaw crayfish (Cherax quadricarinatus) provides insights into its immune adaptation and hypoxia tolerance.</title>
        <authorList>
            <person name="Liu Z."/>
            <person name="Zheng J."/>
            <person name="Li H."/>
            <person name="Fang K."/>
            <person name="Wang S."/>
            <person name="He J."/>
            <person name="Zhou D."/>
            <person name="Weng S."/>
            <person name="Chi M."/>
            <person name="Gu Z."/>
            <person name="He J."/>
            <person name="Li F."/>
            <person name="Wang M."/>
        </authorList>
    </citation>
    <scope>NUCLEOTIDE SEQUENCE [LARGE SCALE GENOMIC DNA]</scope>
    <source>
        <strain evidence="4">ZL_2023a</strain>
    </source>
</reference>
<dbReference type="GO" id="GO:0034063">
    <property type="term" value="P:stress granule assembly"/>
    <property type="evidence" value="ECO:0007669"/>
    <property type="project" value="TreeGrafter"/>
</dbReference>
<comment type="caution">
    <text evidence="4">The sequence shown here is derived from an EMBL/GenBank/DDBJ whole genome shotgun (WGS) entry which is preliminary data.</text>
</comment>
<evidence type="ECO:0000256" key="2">
    <source>
        <dbReference type="SAM" id="MobiDB-lite"/>
    </source>
</evidence>
<dbReference type="EMBL" id="JARKIK010000088">
    <property type="protein sequence ID" value="KAK8723628.1"/>
    <property type="molecule type" value="Genomic_DNA"/>
</dbReference>
<accession>A0AAW0W1Z1</accession>
<evidence type="ECO:0000313" key="4">
    <source>
        <dbReference type="EMBL" id="KAK8723628.1"/>
    </source>
</evidence>
<dbReference type="AlphaFoldDB" id="A0AAW0W1Z1"/>
<dbReference type="GO" id="GO:0010494">
    <property type="term" value="C:cytoplasmic stress granule"/>
    <property type="evidence" value="ECO:0007669"/>
    <property type="project" value="TreeGrafter"/>
</dbReference>
<dbReference type="Pfam" id="PF06741">
    <property type="entry name" value="LsmAD"/>
    <property type="match status" value="1"/>
</dbReference>
<dbReference type="InterPro" id="IPR025852">
    <property type="entry name" value="SM_dom_ATX"/>
</dbReference>
<feature type="compositionally biased region" description="Basic and acidic residues" evidence="2">
    <location>
        <begin position="355"/>
        <end position="387"/>
    </location>
</feature>
<keyword evidence="5" id="KW-1185">Reference proteome</keyword>
<dbReference type="InterPro" id="IPR009604">
    <property type="entry name" value="LsmAD_domain"/>
</dbReference>
<feature type="non-terminal residue" evidence="4">
    <location>
        <position position="483"/>
    </location>
</feature>
<feature type="compositionally biased region" description="Basic and acidic residues" evidence="2">
    <location>
        <begin position="196"/>
        <end position="208"/>
    </location>
</feature>
<feature type="domain" description="LsmAD" evidence="3">
    <location>
        <begin position="175"/>
        <end position="241"/>
    </location>
</feature>
<dbReference type="InterPro" id="IPR045117">
    <property type="entry name" value="ATXN2-like"/>
</dbReference>